<dbReference type="GeneID" id="111112543"/>
<keyword evidence="3" id="KW-1185">Reference proteome</keyword>
<dbReference type="InterPro" id="IPR042635">
    <property type="entry name" value="MEGF10/SREC1/2-like"/>
</dbReference>
<gene>
    <name evidence="4" type="primary">LOC111112543</name>
</gene>
<organism evidence="3 4">
    <name type="scientific">Crassostrea virginica</name>
    <name type="common">Eastern oyster</name>
    <dbReference type="NCBI Taxonomy" id="6565"/>
    <lineage>
        <taxon>Eukaryota</taxon>
        <taxon>Metazoa</taxon>
        <taxon>Spiralia</taxon>
        <taxon>Lophotrochozoa</taxon>
        <taxon>Mollusca</taxon>
        <taxon>Bivalvia</taxon>
        <taxon>Autobranchia</taxon>
        <taxon>Pteriomorphia</taxon>
        <taxon>Ostreida</taxon>
        <taxon>Ostreoidea</taxon>
        <taxon>Ostreidae</taxon>
        <taxon>Crassostrea</taxon>
    </lineage>
</organism>
<dbReference type="PANTHER" id="PTHR24043">
    <property type="entry name" value="SCAVENGER RECEPTOR CLASS F"/>
    <property type="match status" value="1"/>
</dbReference>
<dbReference type="AlphaFoldDB" id="A0A8B8BR14"/>
<feature type="domain" description="EGF-like" evidence="2">
    <location>
        <begin position="149"/>
        <end position="180"/>
    </location>
</feature>
<name>A0A8B8BR14_CRAVI</name>
<feature type="domain" description="EGF-like" evidence="2">
    <location>
        <begin position="12"/>
        <end position="46"/>
    </location>
</feature>
<reference evidence="4" key="1">
    <citation type="submission" date="2025-08" db="UniProtKB">
        <authorList>
            <consortium name="RefSeq"/>
        </authorList>
    </citation>
    <scope>IDENTIFICATION</scope>
    <source>
        <tissue evidence="4">Whole sample</tissue>
    </source>
</reference>
<sequence length="191" mass="21042">SGCKTSGVYGNDCEKRCPTNCKDNVCHIQMGTCFGCTPGWKGTTCNTKCEDGTYGNYCVHNCSGNCLNDSHCNRETGHCDTGCKPGYINALCNEACRYGYYGKNCSRVCFPNCRTCNHTDGSCTCYAGWSRPDCTNGCMWSYGEDCRYPCSKHCVNQTCDIFNGSCLSGCDRGYYGPKCDQGLKLLQYTLR</sequence>
<dbReference type="Proteomes" id="UP000694844">
    <property type="component" value="Chromosome 9"/>
</dbReference>
<feature type="domain" description="EGF-like" evidence="2">
    <location>
        <begin position="104"/>
        <end position="135"/>
    </location>
</feature>
<dbReference type="Gene3D" id="2.170.300.10">
    <property type="entry name" value="Tie2 ligand-binding domain superfamily"/>
    <property type="match status" value="1"/>
</dbReference>
<dbReference type="InterPro" id="IPR000742">
    <property type="entry name" value="EGF"/>
</dbReference>
<dbReference type="SUPFAM" id="SSF57184">
    <property type="entry name" value="Growth factor receptor domain"/>
    <property type="match status" value="1"/>
</dbReference>
<protein>
    <submittedName>
        <fullName evidence="4">Protein draper-like</fullName>
    </submittedName>
</protein>
<dbReference type="SMART" id="SM00181">
    <property type="entry name" value="EGF"/>
    <property type="match status" value="4"/>
</dbReference>
<evidence type="ECO:0000313" key="4">
    <source>
        <dbReference type="RefSeq" id="XP_022305777.1"/>
    </source>
</evidence>
<dbReference type="KEGG" id="cvn:111112543"/>
<feature type="domain" description="EGF-like" evidence="2">
    <location>
        <begin position="61"/>
        <end position="93"/>
    </location>
</feature>
<proteinExistence type="predicted"/>
<keyword evidence="1" id="KW-0245">EGF-like domain</keyword>
<dbReference type="GO" id="GO:0005044">
    <property type="term" value="F:scavenger receptor activity"/>
    <property type="evidence" value="ECO:0007669"/>
    <property type="project" value="InterPro"/>
</dbReference>
<evidence type="ECO:0000256" key="1">
    <source>
        <dbReference type="ARBA" id="ARBA00022536"/>
    </source>
</evidence>
<dbReference type="OrthoDB" id="6157314at2759"/>
<dbReference type="InterPro" id="IPR009030">
    <property type="entry name" value="Growth_fac_rcpt_cys_sf"/>
</dbReference>
<evidence type="ECO:0000259" key="2">
    <source>
        <dbReference type="SMART" id="SM00181"/>
    </source>
</evidence>
<dbReference type="RefSeq" id="XP_022305777.1">
    <property type="nucleotide sequence ID" value="XM_022450069.1"/>
</dbReference>
<feature type="non-terminal residue" evidence="4">
    <location>
        <position position="1"/>
    </location>
</feature>
<evidence type="ECO:0000313" key="3">
    <source>
        <dbReference type="Proteomes" id="UP000694844"/>
    </source>
</evidence>
<accession>A0A8B8BR14</accession>